<comment type="caution">
    <text evidence="4">The sequence shown here is derived from an EMBL/GenBank/DDBJ whole genome shotgun (WGS) entry which is preliminary data.</text>
</comment>
<dbReference type="Proteomes" id="UP001594288">
    <property type="component" value="Unassembled WGS sequence"/>
</dbReference>
<dbReference type="Gene3D" id="2.40.160.20">
    <property type="match status" value="1"/>
</dbReference>
<name>A0ABV6YMT2_UNCEI</name>
<reference evidence="4 5" key="1">
    <citation type="submission" date="2024-09" db="EMBL/GenBank/DDBJ databases">
        <authorList>
            <person name="D'Angelo T."/>
        </authorList>
    </citation>
    <scope>NUCLEOTIDE SEQUENCE [LARGE SCALE GENOMIC DNA]</scope>
    <source>
        <strain evidence="4">SAG AM-311-F02</strain>
    </source>
</reference>
<evidence type="ECO:0000259" key="3">
    <source>
        <dbReference type="Pfam" id="PF13505"/>
    </source>
</evidence>
<feature type="chain" id="PRO_5045297374" evidence="2">
    <location>
        <begin position="27"/>
        <end position="205"/>
    </location>
</feature>
<evidence type="ECO:0000256" key="2">
    <source>
        <dbReference type="SAM" id="SignalP"/>
    </source>
</evidence>
<dbReference type="EMBL" id="JBHPEI010000004">
    <property type="protein sequence ID" value="MFC1799385.1"/>
    <property type="molecule type" value="Genomic_DNA"/>
</dbReference>
<accession>A0ABV6YMT2</accession>
<evidence type="ECO:0000256" key="1">
    <source>
        <dbReference type="ARBA" id="ARBA00022729"/>
    </source>
</evidence>
<dbReference type="SUPFAM" id="SSF56925">
    <property type="entry name" value="OMPA-like"/>
    <property type="match status" value="1"/>
</dbReference>
<feature type="signal peptide" evidence="2">
    <location>
        <begin position="1"/>
        <end position="26"/>
    </location>
</feature>
<keyword evidence="5" id="KW-1185">Reference proteome</keyword>
<proteinExistence type="predicted"/>
<gene>
    <name evidence="4" type="ORF">ACFL2Z_00525</name>
</gene>
<feature type="domain" description="Outer membrane protein beta-barrel" evidence="3">
    <location>
        <begin position="18"/>
        <end position="205"/>
    </location>
</feature>
<evidence type="ECO:0000313" key="5">
    <source>
        <dbReference type="Proteomes" id="UP001594288"/>
    </source>
</evidence>
<evidence type="ECO:0000313" key="4">
    <source>
        <dbReference type="EMBL" id="MFC1799385.1"/>
    </source>
</evidence>
<organism evidence="4 5">
    <name type="scientific">Eiseniibacteriota bacterium</name>
    <dbReference type="NCBI Taxonomy" id="2212470"/>
    <lineage>
        <taxon>Bacteria</taxon>
        <taxon>Candidatus Eiseniibacteriota</taxon>
    </lineage>
</organism>
<protein>
    <submittedName>
        <fullName evidence="4">Outer membrane beta-barrel protein</fullName>
    </submittedName>
</protein>
<keyword evidence="1 2" id="KW-0732">Signal</keyword>
<dbReference type="InterPro" id="IPR011250">
    <property type="entry name" value="OMP/PagP_B-barrel"/>
</dbReference>
<dbReference type="Pfam" id="PF13505">
    <property type="entry name" value="OMP_b-brl"/>
    <property type="match status" value="1"/>
</dbReference>
<dbReference type="InterPro" id="IPR027385">
    <property type="entry name" value="Beta-barrel_OMP"/>
</dbReference>
<sequence length="205" mass="22102">MSSKAILISSILVILLGAVLNTGASAEAIEDDKGFYLGLKFAGSSLHIEDDPDGEFFIKDDGGGVQLDIGYRFNPTFMLELSIGGANHETSDQAIDARFEIVQFLGYYRFSPQSAFRPYLKGGFSGNSLHIDTGSASWRVSGGGVAIGGGFKYFFSPHFSLGLDLTHSIIQYDSAEVGVEGFTYEWEIEENGAATALALQFGYSF</sequence>